<keyword evidence="2" id="KW-1185">Reference proteome</keyword>
<evidence type="ECO:0000313" key="1">
    <source>
        <dbReference type="EnsemblMetazoa" id="GMOY002595-PA"/>
    </source>
</evidence>
<dbReference type="EMBL" id="CCAG010004750">
    <property type="status" value="NOT_ANNOTATED_CDS"/>
    <property type="molecule type" value="Genomic_DNA"/>
</dbReference>
<accession>A0A1A9YUE1</accession>
<sequence length="89" mass="10324">MRINSDKSATLRNVSDNPSKICAILRFRFGVVASLIRVSAKSDTFSHVKKKLHPNVIRSFRKDPVPLYRETIHEKKLTNIRTIYHFIVC</sequence>
<dbReference type="AlphaFoldDB" id="A0A1A9YUE1"/>
<dbReference type="EnsemblMetazoa" id="GMOY002595-RA">
    <property type="protein sequence ID" value="GMOY002595-PA"/>
    <property type="gene ID" value="GMOY002595"/>
</dbReference>
<proteinExistence type="predicted"/>
<evidence type="ECO:0000313" key="2">
    <source>
        <dbReference type="Proteomes" id="UP000092444"/>
    </source>
</evidence>
<protein>
    <submittedName>
        <fullName evidence="1">Uncharacterized protein</fullName>
    </submittedName>
</protein>
<reference evidence="1" key="1">
    <citation type="submission" date="2020-05" db="UniProtKB">
        <authorList>
            <consortium name="EnsemblMetazoa"/>
        </authorList>
    </citation>
    <scope>IDENTIFICATION</scope>
    <source>
        <strain evidence="1">Yale</strain>
    </source>
</reference>
<name>A0A1A9YUE1_GLOMM</name>
<dbReference type="Proteomes" id="UP000092444">
    <property type="component" value="Unassembled WGS sequence"/>
</dbReference>
<organism evidence="1 2">
    <name type="scientific">Glossina morsitans morsitans</name>
    <name type="common">Savannah tsetse fly</name>
    <dbReference type="NCBI Taxonomy" id="37546"/>
    <lineage>
        <taxon>Eukaryota</taxon>
        <taxon>Metazoa</taxon>
        <taxon>Ecdysozoa</taxon>
        <taxon>Arthropoda</taxon>
        <taxon>Hexapoda</taxon>
        <taxon>Insecta</taxon>
        <taxon>Pterygota</taxon>
        <taxon>Neoptera</taxon>
        <taxon>Endopterygota</taxon>
        <taxon>Diptera</taxon>
        <taxon>Brachycera</taxon>
        <taxon>Muscomorpha</taxon>
        <taxon>Hippoboscoidea</taxon>
        <taxon>Glossinidae</taxon>
        <taxon>Glossina</taxon>
    </lineage>
</organism>
<dbReference type="VEuPathDB" id="VectorBase:GMOY002595"/>